<dbReference type="InterPro" id="IPR026479">
    <property type="entry name" value="Glycopep_SunS"/>
</dbReference>
<dbReference type="AlphaFoldDB" id="A0A6M4JKE0"/>
<dbReference type="GeneID" id="76978458"/>
<dbReference type="RefSeq" id="NP_390031.1">
    <property type="nucleotide sequence ID" value="NC_000964.3"/>
</dbReference>
<dbReference type="NCBIfam" id="TIGR04196">
    <property type="entry name" value="glycopep_SunS"/>
    <property type="match status" value="1"/>
</dbReference>
<sequence>MEKLFKEVKLEELENQKGSGLGKAQCAALWLQCASGGTIGCGGGAVACQNYRQFCR</sequence>
<protein>
    <submittedName>
        <fullName evidence="1">Bacteriocin sublancin-168</fullName>
    </submittedName>
</protein>
<proteinExistence type="predicted"/>
<evidence type="ECO:0000313" key="1">
    <source>
        <dbReference type="EMBL" id="QJP88875.1"/>
    </source>
</evidence>
<dbReference type="RefSeq" id="WP_009967544.1">
    <property type="nucleotide sequence ID" value="NC_000964.3"/>
</dbReference>
<gene>
    <name evidence="1" type="primary">sunA</name>
    <name evidence="1" type="ORF">HIR78_12955</name>
</gene>
<reference evidence="1" key="1">
    <citation type="submission" date="2020-04" db="EMBL/GenBank/DDBJ databases">
        <title>Phage recombination drives evolution of spore-forming Bacilli.</title>
        <authorList>
            <person name="Dragos A."/>
            <person name="Kovacs A.T."/>
        </authorList>
    </citation>
    <scope>NUCLEOTIDE SEQUENCE</scope>
    <source>
        <strain evidence="1">168</strain>
    </source>
</reference>
<dbReference type="Pfam" id="PF19151">
    <property type="entry name" value="Sublancin"/>
    <property type="match status" value="1"/>
</dbReference>
<dbReference type="EMBL" id="CP052842">
    <property type="protein sequence ID" value="QJP88875.1"/>
    <property type="molecule type" value="Genomic_DNA"/>
</dbReference>
<dbReference type="SMR" id="A0A6M4JKE0"/>
<dbReference type="KEGG" id="bsu:BSU21480"/>
<name>A0A6M4JKE0_BACSU</name>
<dbReference type="GeneID" id="939121"/>
<organism evidence="1">
    <name type="scientific">Bacillus subtilis (strain 168)</name>
    <dbReference type="NCBI Taxonomy" id="224308"/>
    <lineage>
        <taxon>Bacteria</taxon>
        <taxon>Bacillati</taxon>
        <taxon>Bacillota</taxon>
        <taxon>Bacilli</taxon>
        <taxon>Bacillales</taxon>
        <taxon>Bacillaceae</taxon>
        <taxon>Bacillus</taxon>
    </lineage>
</organism>
<accession>A0A6M4JKE0</accession>